<feature type="transmembrane region" description="Helical" evidence="7">
    <location>
        <begin position="327"/>
        <end position="350"/>
    </location>
</feature>
<evidence type="ECO:0000256" key="1">
    <source>
        <dbReference type="ARBA" id="ARBA00004651"/>
    </source>
</evidence>
<dbReference type="InterPro" id="IPR050833">
    <property type="entry name" value="Poly_Biosynth_Transport"/>
</dbReference>
<name>A0A2T6AVQ3_9RHOB</name>
<feature type="transmembrane region" description="Helical" evidence="7">
    <location>
        <begin position="296"/>
        <end position="315"/>
    </location>
</feature>
<proteinExistence type="inferred from homology"/>
<dbReference type="GO" id="GO:0005886">
    <property type="term" value="C:plasma membrane"/>
    <property type="evidence" value="ECO:0007669"/>
    <property type="project" value="UniProtKB-SubCell"/>
</dbReference>
<evidence type="ECO:0000313" key="9">
    <source>
        <dbReference type="Proteomes" id="UP000244224"/>
    </source>
</evidence>
<evidence type="ECO:0000256" key="6">
    <source>
        <dbReference type="ARBA" id="ARBA00023136"/>
    </source>
</evidence>
<dbReference type="Pfam" id="PF13440">
    <property type="entry name" value="Polysacc_synt_3"/>
    <property type="match status" value="1"/>
</dbReference>
<feature type="transmembrane region" description="Helical" evidence="7">
    <location>
        <begin position="218"/>
        <end position="234"/>
    </location>
</feature>
<organism evidence="8 9">
    <name type="scientific">Gemmobacter caeni</name>
    <dbReference type="NCBI Taxonomy" id="589035"/>
    <lineage>
        <taxon>Bacteria</taxon>
        <taxon>Pseudomonadati</taxon>
        <taxon>Pseudomonadota</taxon>
        <taxon>Alphaproteobacteria</taxon>
        <taxon>Rhodobacterales</taxon>
        <taxon>Paracoccaceae</taxon>
        <taxon>Gemmobacter</taxon>
    </lineage>
</organism>
<feature type="transmembrane region" description="Helical" evidence="7">
    <location>
        <begin position="147"/>
        <end position="173"/>
    </location>
</feature>
<feature type="transmembrane region" description="Helical" evidence="7">
    <location>
        <begin position="118"/>
        <end position="135"/>
    </location>
</feature>
<evidence type="ECO:0000256" key="4">
    <source>
        <dbReference type="ARBA" id="ARBA00022692"/>
    </source>
</evidence>
<comment type="subcellular location">
    <subcellularLocation>
        <location evidence="1">Cell membrane</location>
        <topology evidence="1">Multi-pass membrane protein</topology>
    </subcellularLocation>
</comment>
<keyword evidence="4 7" id="KW-0812">Transmembrane</keyword>
<keyword evidence="3" id="KW-1003">Cell membrane</keyword>
<reference evidence="8 9" key="1">
    <citation type="submission" date="2018-04" db="EMBL/GenBank/DDBJ databases">
        <title>Genomic Encyclopedia of Archaeal and Bacterial Type Strains, Phase II (KMG-II): from individual species to whole genera.</title>
        <authorList>
            <person name="Goeker M."/>
        </authorList>
    </citation>
    <scope>NUCLEOTIDE SEQUENCE [LARGE SCALE GENOMIC DNA]</scope>
    <source>
        <strain evidence="8 9">DSM 21823</strain>
    </source>
</reference>
<feature type="transmembrane region" description="Helical" evidence="7">
    <location>
        <begin position="391"/>
        <end position="409"/>
    </location>
</feature>
<comment type="caution">
    <text evidence="8">The sequence shown here is derived from an EMBL/GenBank/DDBJ whole genome shotgun (WGS) entry which is preliminary data.</text>
</comment>
<feature type="transmembrane region" description="Helical" evidence="7">
    <location>
        <begin position="362"/>
        <end position="385"/>
    </location>
</feature>
<feature type="transmembrane region" description="Helical" evidence="7">
    <location>
        <begin position="254"/>
        <end position="275"/>
    </location>
</feature>
<gene>
    <name evidence="8" type="ORF">C8N34_11148</name>
</gene>
<feature type="transmembrane region" description="Helical" evidence="7">
    <location>
        <begin position="49"/>
        <end position="72"/>
    </location>
</feature>
<sequence length="445" mass="47280">MTEAARSSLFARVMRGSALTAGSYAITQALRLASNLILTRLLFPEAFGLMALVSVFLVGLAMFSDVGIGPAISRSPRGDEPAFLDTAWSLQVGRGLILCLATCALAWPAARFYEAPDLAALLPAAGLTLLIAGFNPTRIETANRHLLIGRLTALDLAAQVAGILAMVGLALLWHSVWTLVLGAIVGSFAKLGLTHFLLPGPRNRLRWEPEAGRELIHFGKWIFLSTACGFLLSQGDKAILGAFLRLDELGVYNIGYFLASFPVLLAGAVTSRILIPIYRDQHPAAAAQNFARLRRLRFALTGGVLALLAVMAFAGQPLVHLLYDARYAQAGIIVVMIACAQMPLVIGMTYDQSALAAGDARSYFWVMAARAAAQSGAFLAGAALWGLGGALAGQALAYLAMHPLLIWLARRHRAWDALHDLVFFVVAAALAAAALSANHAAIFGV</sequence>
<dbReference type="RefSeq" id="WP_108129696.1">
    <property type="nucleotide sequence ID" value="NZ_QBKP01000011.1"/>
</dbReference>
<dbReference type="Proteomes" id="UP000244224">
    <property type="component" value="Unassembled WGS sequence"/>
</dbReference>
<evidence type="ECO:0000313" key="8">
    <source>
        <dbReference type="EMBL" id="PTX47895.1"/>
    </source>
</evidence>
<dbReference type="EMBL" id="QBKP01000011">
    <property type="protein sequence ID" value="PTX47895.1"/>
    <property type="molecule type" value="Genomic_DNA"/>
</dbReference>
<dbReference type="AlphaFoldDB" id="A0A2T6AVQ3"/>
<feature type="transmembrane region" description="Helical" evidence="7">
    <location>
        <begin position="179"/>
        <end position="198"/>
    </location>
</feature>
<feature type="transmembrane region" description="Helical" evidence="7">
    <location>
        <begin position="421"/>
        <end position="442"/>
    </location>
</feature>
<keyword evidence="5 7" id="KW-1133">Transmembrane helix</keyword>
<dbReference type="PANTHER" id="PTHR30250">
    <property type="entry name" value="PST FAMILY PREDICTED COLANIC ACID TRANSPORTER"/>
    <property type="match status" value="1"/>
</dbReference>
<evidence type="ECO:0000256" key="5">
    <source>
        <dbReference type="ARBA" id="ARBA00022989"/>
    </source>
</evidence>
<comment type="similarity">
    <text evidence="2">Belongs to the polysaccharide synthase family.</text>
</comment>
<evidence type="ECO:0000256" key="3">
    <source>
        <dbReference type="ARBA" id="ARBA00022475"/>
    </source>
</evidence>
<evidence type="ECO:0000256" key="7">
    <source>
        <dbReference type="SAM" id="Phobius"/>
    </source>
</evidence>
<protein>
    <submittedName>
        <fullName evidence="8">O-antigen/teichoic acid export membrane protein</fullName>
    </submittedName>
</protein>
<dbReference type="PANTHER" id="PTHR30250:SF10">
    <property type="entry name" value="LIPOPOLYSACCHARIDE BIOSYNTHESIS PROTEIN WZXC"/>
    <property type="match status" value="1"/>
</dbReference>
<evidence type="ECO:0000256" key="2">
    <source>
        <dbReference type="ARBA" id="ARBA00007430"/>
    </source>
</evidence>
<keyword evidence="6 7" id="KW-0472">Membrane</keyword>
<keyword evidence="9" id="KW-1185">Reference proteome</keyword>
<accession>A0A2T6AVQ3</accession>
<dbReference type="OrthoDB" id="7605542at2"/>